<dbReference type="GO" id="GO:0000287">
    <property type="term" value="F:magnesium ion binding"/>
    <property type="evidence" value="ECO:0007669"/>
    <property type="project" value="UniProtKB-UniRule"/>
</dbReference>
<dbReference type="InterPro" id="IPR020878">
    <property type="entry name" value="RuBisCo_large_chain_AS"/>
</dbReference>
<dbReference type="GO" id="GO:0016984">
    <property type="term" value="F:ribulose-bisphosphate carboxylase activity"/>
    <property type="evidence" value="ECO:0007669"/>
    <property type="project" value="UniProtKB-UniRule"/>
</dbReference>
<dbReference type="Proteomes" id="UP000219111">
    <property type="component" value="Unassembled WGS sequence"/>
</dbReference>
<protein>
    <recommendedName>
        <fullName evidence="10">Ribulose bisphosphate carboxylase large chain</fullName>
        <shortName evidence="10">RuBisCO large subunit</shortName>
        <ecNumber evidence="10">4.1.1.39</ecNumber>
    </recommendedName>
</protein>
<feature type="binding site" evidence="10">
    <location>
        <position position="291"/>
    </location>
    <ligand>
        <name>substrate</name>
    </ligand>
</feature>
<keyword evidence="7 10" id="KW-0456">Lyase</keyword>
<evidence type="ECO:0000256" key="10">
    <source>
        <dbReference type="HAMAP-Rule" id="MF_01338"/>
    </source>
</evidence>
<dbReference type="NCBIfam" id="NF003252">
    <property type="entry name" value="PRK04208.1"/>
    <property type="match status" value="1"/>
</dbReference>
<evidence type="ECO:0000256" key="5">
    <source>
        <dbReference type="ARBA" id="ARBA00023002"/>
    </source>
</evidence>
<dbReference type="SFLD" id="SFLDG01052">
    <property type="entry name" value="RuBisCO"/>
    <property type="match status" value="1"/>
</dbReference>
<evidence type="ECO:0000313" key="14">
    <source>
        <dbReference type="Proteomes" id="UP000219111"/>
    </source>
</evidence>
<name>A0A285S5C2_9RHOB</name>
<feature type="binding site" evidence="10">
    <location>
        <position position="173"/>
    </location>
    <ligand>
        <name>substrate</name>
    </ligand>
</feature>
<evidence type="ECO:0000259" key="11">
    <source>
        <dbReference type="Pfam" id="PF00016"/>
    </source>
</evidence>
<keyword evidence="3 10" id="KW-0479">Metal-binding</keyword>
<evidence type="ECO:0000256" key="2">
    <source>
        <dbReference type="ARBA" id="ARBA00022567"/>
    </source>
</evidence>
<comment type="miscellaneous">
    <text evidence="10">The basic functional RuBisCO is composed of a large chain homodimer in a 'head-to-tail' conformation. In form I RuBisCO this homodimer is arranged in a barrel-like tetramer with the small subunits forming a tetrameric 'cap' on each end of the 'barrel'.</text>
</comment>
<dbReference type="PANTHER" id="PTHR42704:SF17">
    <property type="entry name" value="RIBULOSE BISPHOSPHATE CARBOXYLASE LARGE CHAIN"/>
    <property type="match status" value="1"/>
</dbReference>
<feature type="site" description="Transition state stabilizer" evidence="10">
    <location>
        <position position="330"/>
    </location>
</feature>
<keyword evidence="5 10" id="KW-0560">Oxidoreductase</keyword>
<keyword evidence="14" id="KW-1185">Reference proteome</keyword>
<dbReference type="AlphaFoldDB" id="A0A285S5C2"/>
<dbReference type="Pfam" id="PF00016">
    <property type="entry name" value="RuBisCO_large"/>
    <property type="match status" value="1"/>
</dbReference>
<dbReference type="EC" id="4.1.1.39" evidence="10"/>
<sequence length="476" mass="53372">MNAQPRKTYDAGVKEYRATYWEPNYTVKDTDVLAVFKVTPQPGVSREEAAAAVAAESSTGTWTTVWTDLLTDLDHYKGRAYRVEDVPGHDEAFYAFIAYPADLFEEGSVVNVFTSLVGNVFGFKAVRALRLEDVRFPIWFVKTCFGPPHGIQVERDKMDKYGRPLLGCTIKPKLGLSAKNYGRAVYECLRGGLDFTKDDENVNSQPFMRWRDRFLFCQEAITKSEAETGERKGHYMNVTAPTVEDMFRRAEFAKELGTPIIMSDYITLGWAAHNSLSKWCRDNGMLLHVHRAMHAVIDRNPNHGINFRVLAKLLRLLGGDHLHSGTVVGKLEGDRAATLGWIDLMRDRFIAEDRARGIFFDQDWGSMPGVFPVASGGIHVWHMPALVAIFGNDSVLQFGGGTLGHPWGNAAGAAANRVALEACVQARNEGRDLEREGKEILQKAASHSPELKVAMETWKEIKFEFDTVDKLDVQHR</sequence>
<evidence type="ECO:0000256" key="8">
    <source>
        <dbReference type="ARBA" id="ARBA00023300"/>
    </source>
</evidence>
<feature type="active site" description="Proton acceptor" evidence="10">
    <location>
        <position position="290"/>
    </location>
</feature>
<accession>A0A285S5C2</accession>
<dbReference type="PROSITE" id="PS00157">
    <property type="entry name" value="RUBISCO_LARGE"/>
    <property type="match status" value="1"/>
</dbReference>
<organism evidence="13 14">
    <name type="scientific">Rhodobacter maris</name>
    <dbReference type="NCBI Taxonomy" id="446682"/>
    <lineage>
        <taxon>Bacteria</taxon>
        <taxon>Pseudomonadati</taxon>
        <taxon>Pseudomonadota</taxon>
        <taxon>Alphaproteobacteria</taxon>
        <taxon>Rhodobacterales</taxon>
        <taxon>Rhodobacter group</taxon>
        <taxon>Rhodobacter</taxon>
    </lineage>
</organism>
<comment type="cofactor">
    <cofactor evidence="10">
        <name>Mg(2+)</name>
        <dbReference type="ChEBI" id="CHEBI:18420"/>
    </cofactor>
    <text evidence="10">Binds 1 Mg(2+) ion per subunit.</text>
</comment>
<dbReference type="InterPro" id="IPR020888">
    <property type="entry name" value="RuBisCO_lsuI"/>
</dbReference>
<feature type="domain" description="Ribulose bisphosphate carboxylase large subunit ferrodoxin-like N-terminal" evidence="12">
    <location>
        <begin position="19"/>
        <end position="138"/>
    </location>
</feature>
<feature type="binding site" description="via carbamate group" evidence="10">
    <location>
        <position position="197"/>
    </location>
    <ligand>
        <name>Mg(2+)</name>
        <dbReference type="ChEBI" id="CHEBI:18420"/>
    </ligand>
</feature>
<feature type="active site" description="Proton acceptor" evidence="10">
    <location>
        <position position="171"/>
    </location>
</feature>
<evidence type="ECO:0000313" key="13">
    <source>
        <dbReference type="EMBL" id="SOC02496.1"/>
    </source>
</evidence>
<feature type="binding site" evidence="10">
    <location>
        <position position="199"/>
    </location>
    <ligand>
        <name>Mg(2+)</name>
        <dbReference type="ChEBI" id="CHEBI:18420"/>
    </ligand>
</feature>
<dbReference type="HAMAP" id="MF_01338">
    <property type="entry name" value="RuBisCO_L_type1"/>
    <property type="match status" value="1"/>
</dbReference>
<feature type="binding site" evidence="10">
    <location>
        <position position="375"/>
    </location>
    <ligand>
        <name>substrate</name>
    </ligand>
</feature>
<gene>
    <name evidence="10" type="primary">cbbL</name>
    <name evidence="13" type="ORF">SAMN05877831_103173</name>
</gene>
<evidence type="ECO:0000256" key="6">
    <source>
        <dbReference type="ARBA" id="ARBA00023033"/>
    </source>
</evidence>
<dbReference type="InterPro" id="IPR017443">
    <property type="entry name" value="RuBisCO_lsu_fd_N"/>
</dbReference>
<dbReference type="SFLD" id="SFLDG00301">
    <property type="entry name" value="RuBisCO-like_proteins"/>
    <property type="match status" value="1"/>
</dbReference>
<comment type="catalytic activity">
    <reaction evidence="9 10">
        <text>2 (2R)-3-phosphoglycerate + 2 H(+) = D-ribulose 1,5-bisphosphate + CO2 + H2O</text>
        <dbReference type="Rhea" id="RHEA:23124"/>
        <dbReference type="ChEBI" id="CHEBI:15377"/>
        <dbReference type="ChEBI" id="CHEBI:15378"/>
        <dbReference type="ChEBI" id="CHEBI:16526"/>
        <dbReference type="ChEBI" id="CHEBI:57870"/>
        <dbReference type="ChEBI" id="CHEBI:58272"/>
        <dbReference type="EC" id="4.1.1.39"/>
    </reaction>
</comment>
<evidence type="ECO:0000259" key="12">
    <source>
        <dbReference type="Pfam" id="PF02788"/>
    </source>
</evidence>
<feature type="binding site" description="in homodimeric partner" evidence="10">
    <location>
        <position position="119"/>
    </location>
    <ligand>
        <name>substrate</name>
    </ligand>
</feature>
<comment type="similarity">
    <text evidence="1 10">Belongs to the RuBisCO large chain family. Type I subfamily.</text>
</comment>
<dbReference type="SUPFAM" id="SSF51649">
    <property type="entry name" value="RuBisCo, C-terminal domain"/>
    <property type="match status" value="1"/>
</dbReference>
<dbReference type="GO" id="GO:0019253">
    <property type="term" value="P:reductive pentose-phosphate cycle"/>
    <property type="evidence" value="ECO:0007669"/>
    <property type="project" value="UniProtKB-UniRule"/>
</dbReference>
<feature type="modified residue" description="N6-carboxylysine" evidence="10">
    <location>
        <position position="197"/>
    </location>
</feature>
<feature type="binding site" evidence="10">
    <location>
        <position position="323"/>
    </location>
    <ligand>
        <name>substrate</name>
    </ligand>
</feature>
<dbReference type="InterPro" id="IPR033966">
    <property type="entry name" value="RuBisCO"/>
</dbReference>
<dbReference type="PANTHER" id="PTHR42704">
    <property type="entry name" value="RIBULOSE BISPHOSPHATE CARBOXYLASE"/>
    <property type="match status" value="1"/>
</dbReference>
<comment type="caution">
    <text evidence="10">Lacks conserved residue(s) required for the propagation of feature annotation.</text>
</comment>
<dbReference type="EMBL" id="OBMT01000003">
    <property type="protein sequence ID" value="SOC02496.1"/>
    <property type="molecule type" value="Genomic_DNA"/>
</dbReference>
<dbReference type="InterPro" id="IPR036422">
    <property type="entry name" value="RuBisCO_lsu_N_sf"/>
</dbReference>
<dbReference type="InterPro" id="IPR036376">
    <property type="entry name" value="RuBisCO_lsu_C_sf"/>
</dbReference>
<evidence type="ECO:0000256" key="1">
    <source>
        <dbReference type="ARBA" id="ARBA00006204"/>
    </source>
</evidence>
<proteinExistence type="inferred from homology"/>
<dbReference type="SFLD" id="SFLDS00014">
    <property type="entry name" value="RuBisCO"/>
    <property type="match status" value="1"/>
</dbReference>
<dbReference type="GO" id="GO:0004497">
    <property type="term" value="F:monooxygenase activity"/>
    <property type="evidence" value="ECO:0007669"/>
    <property type="project" value="UniProtKB-KW"/>
</dbReference>
<dbReference type="InterPro" id="IPR000685">
    <property type="entry name" value="RuBisCO_lsu_C"/>
</dbReference>
<dbReference type="OrthoDB" id="9764279at2"/>
<comment type="subunit">
    <text evidence="10">Heterohexadecamer of 8 large chains and 8 small chains.</text>
</comment>
<dbReference type="Pfam" id="PF02788">
    <property type="entry name" value="RuBisCO_large_N"/>
    <property type="match status" value="1"/>
</dbReference>
<comment type="catalytic activity">
    <reaction evidence="10">
        <text>D-ribulose 1,5-bisphosphate + O2 = 2-phosphoglycolate + (2R)-3-phosphoglycerate + 2 H(+)</text>
        <dbReference type="Rhea" id="RHEA:36631"/>
        <dbReference type="ChEBI" id="CHEBI:15378"/>
        <dbReference type="ChEBI" id="CHEBI:15379"/>
        <dbReference type="ChEBI" id="CHEBI:57870"/>
        <dbReference type="ChEBI" id="CHEBI:58033"/>
        <dbReference type="ChEBI" id="CHEBI:58272"/>
    </reaction>
</comment>
<reference evidence="14" key="1">
    <citation type="submission" date="2017-08" db="EMBL/GenBank/DDBJ databases">
        <authorList>
            <person name="Varghese N."/>
            <person name="Submissions S."/>
        </authorList>
    </citation>
    <scope>NUCLEOTIDE SEQUENCE [LARGE SCALE GENOMIC DNA]</scope>
    <source>
        <strain evidence="14">JA276</strain>
    </source>
</reference>
<evidence type="ECO:0000256" key="7">
    <source>
        <dbReference type="ARBA" id="ARBA00023239"/>
    </source>
</evidence>
<dbReference type="Gene3D" id="3.30.70.150">
    <property type="entry name" value="RuBisCO large subunit, N-terminal domain"/>
    <property type="match status" value="1"/>
</dbReference>
<feature type="domain" description="Ribulose bisphosphate carboxylase large subunit C-terminal" evidence="11">
    <location>
        <begin position="150"/>
        <end position="458"/>
    </location>
</feature>
<dbReference type="SUPFAM" id="SSF54966">
    <property type="entry name" value="RuBisCO, large subunit, small (N-terminal) domain"/>
    <property type="match status" value="1"/>
</dbReference>
<evidence type="ECO:0000256" key="4">
    <source>
        <dbReference type="ARBA" id="ARBA00022842"/>
    </source>
</evidence>
<keyword evidence="8 10" id="KW-0120">Carbon dioxide fixation</keyword>
<feature type="binding site" evidence="10">
    <location>
        <position position="200"/>
    </location>
    <ligand>
        <name>Mg(2+)</name>
        <dbReference type="ChEBI" id="CHEBI:18420"/>
    </ligand>
</feature>
<dbReference type="RefSeq" id="WP_097069381.1">
    <property type="nucleotide sequence ID" value="NZ_OBMT01000003.1"/>
</dbReference>
<dbReference type="Gene3D" id="3.20.20.110">
    <property type="entry name" value="Ribulose bisphosphate carboxylase, large subunit, C-terminal domain"/>
    <property type="match status" value="1"/>
</dbReference>
<keyword evidence="6 10" id="KW-0503">Monooxygenase</keyword>
<keyword evidence="4 10" id="KW-0460">Magnesium</keyword>
<comment type="function">
    <text evidence="10">RuBisCO catalyzes two reactions: the carboxylation of D-ribulose 1,5-bisphosphate, the primary event in carbon dioxide fixation, as well as the oxidative fragmentation of the pentose substrate. Both reactions occur simultaneously and in competition at the same active site.</text>
</comment>
<feature type="binding site" evidence="10">
    <location>
        <position position="169"/>
    </location>
    <ligand>
        <name>substrate</name>
    </ligand>
</feature>
<keyword evidence="2 10" id="KW-0113">Calvin cycle</keyword>
<evidence type="ECO:0000256" key="9">
    <source>
        <dbReference type="ARBA" id="ARBA00049469"/>
    </source>
</evidence>
<evidence type="ECO:0000256" key="3">
    <source>
        <dbReference type="ARBA" id="ARBA00022723"/>
    </source>
</evidence>